<evidence type="ECO:0000256" key="3">
    <source>
        <dbReference type="ARBA" id="ARBA00023274"/>
    </source>
</evidence>
<dbReference type="Gene3D" id="3.30.70.600">
    <property type="entry name" value="Ribosomal protein S10 domain"/>
    <property type="match status" value="1"/>
</dbReference>
<evidence type="ECO:0000256" key="6">
    <source>
        <dbReference type="ARBA" id="ARBA00078476"/>
    </source>
</evidence>
<dbReference type="GO" id="GO:0003735">
    <property type="term" value="F:structural constituent of ribosome"/>
    <property type="evidence" value="ECO:0007669"/>
    <property type="project" value="InterPro"/>
</dbReference>
<evidence type="ECO:0000256" key="4">
    <source>
        <dbReference type="ARBA" id="ARBA00035261"/>
    </source>
</evidence>
<organism evidence="9 10">
    <name type="scientific">Imshaugia aleurites</name>
    <dbReference type="NCBI Taxonomy" id="172621"/>
    <lineage>
        <taxon>Eukaryota</taxon>
        <taxon>Fungi</taxon>
        <taxon>Dikarya</taxon>
        <taxon>Ascomycota</taxon>
        <taxon>Pezizomycotina</taxon>
        <taxon>Lecanoromycetes</taxon>
        <taxon>OSLEUM clade</taxon>
        <taxon>Lecanoromycetidae</taxon>
        <taxon>Lecanorales</taxon>
        <taxon>Lecanorineae</taxon>
        <taxon>Parmeliaceae</taxon>
        <taxon>Imshaugia</taxon>
    </lineage>
</organism>
<dbReference type="Pfam" id="PF00338">
    <property type="entry name" value="Ribosomal_S10"/>
    <property type="match status" value="1"/>
</dbReference>
<dbReference type="Proteomes" id="UP000664534">
    <property type="component" value="Unassembled WGS sequence"/>
</dbReference>
<evidence type="ECO:0000256" key="7">
    <source>
        <dbReference type="SAM" id="MobiDB-lite"/>
    </source>
</evidence>
<accession>A0A8H3I6A0</accession>
<keyword evidence="2 9" id="KW-0689">Ribosomal protein</keyword>
<feature type="compositionally biased region" description="Polar residues" evidence="7">
    <location>
        <begin position="18"/>
        <end position="30"/>
    </location>
</feature>
<comment type="caution">
    <text evidence="9">The sequence shown here is derived from an EMBL/GenBank/DDBJ whole genome shotgun (WGS) entry which is preliminary data.</text>
</comment>
<dbReference type="EMBL" id="CAJPDT010000002">
    <property type="protein sequence ID" value="CAF9906428.1"/>
    <property type="molecule type" value="Genomic_DNA"/>
</dbReference>
<protein>
    <recommendedName>
        <fullName evidence="4">Small ribosomal subunit protein uS10m</fullName>
    </recommendedName>
    <alternativeName>
        <fullName evidence="5">37S ribosomal protein S10, mitochondrial</fullName>
    </alternativeName>
    <alternativeName>
        <fullName evidence="6">Mitochondrial ribosomal small subunit protein 10</fullName>
    </alternativeName>
</protein>
<feature type="domain" description="Small ribosomal subunit protein uS10" evidence="8">
    <location>
        <begin position="66"/>
        <end position="163"/>
    </location>
</feature>
<dbReference type="GO" id="GO:1990904">
    <property type="term" value="C:ribonucleoprotein complex"/>
    <property type="evidence" value="ECO:0007669"/>
    <property type="project" value="UniProtKB-KW"/>
</dbReference>
<keyword evidence="3" id="KW-0687">Ribonucleoprotein</keyword>
<dbReference type="PANTHER" id="PTHR11700">
    <property type="entry name" value="30S RIBOSOMAL PROTEIN S10 FAMILY MEMBER"/>
    <property type="match status" value="1"/>
</dbReference>
<reference evidence="9" key="1">
    <citation type="submission" date="2021-03" db="EMBL/GenBank/DDBJ databases">
        <authorList>
            <person name="Tagirdzhanova G."/>
        </authorList>
    </citation>
    <scope>NUCLEOTIDE SEQUENCE</scope>
</reference>
<keyword evidence="10" id="KW-1185">Reference proteome</keyword>
<dbReference type="FunFam" id="3.30.70.600:FF:000003">
    <property type="entry name" value="30S ribosomal protein S10"/>
    <property type="match status" value="1"/>
</dbReference>
<dbReference type="OrthoDB" id="366214at2759"/>
<name>A0A8H3I6A0_9LECA</name>
<comment type="similarity">
    <text evidence="1">Belongs to the universal ribosomal protein uS10 family.</text>
</comment>
<evidence type="ECO:0000259" key="8">
    <source>
        <dbReference type="SMART" id="SM01403"/>
    </source>
</evidence>
<proteinExistence type="inferred from homology"/>
<dbReference type="SMART" id="SM01403">
    <property type="entry name" value="Ribosomal_S10"/>
    <property type="match status" value="1"/>
</dbReference>
<evidence type="ECO:0000256" key="2">
    <source>
        <dbReference type="ARBA" id="ARBA00022980"/>
    </source>
</evidence>
<dbReference type="InterPro" id="IPR027486">
    <property type="entry name" value="Ribosomal_uS10_dom"/>
</dbReference>
<evidence type="ECO:0000313" key="10">
    <source>
        <dbReference type="Proteomes" id="UP000664534"/>
    </source>
</evidence>
<dbReference type="GO" id="GO:0005840">
    <property type="term" value="C:ribosome"/>
    <property type="evidence" value="ECO:0007669"/>
    <property type="project" value="UniProtKB-KW"/>
</dbReference>
<sequence>MSSASTRQLNENPDVYAQMTQAGPETQLQGSIPPEQRDDPRLPRSVQVVYLKPLKRRAQYGVPTCDLQLRSYNVRNVEFFADFALRAAYYLKLPAAGPIPLPRITERWTVPRSNFIFKKSQENFERITLRRLIQIQDGHRETVEVWLAFLRKHAYYGVGMKANVWQHEKLGVGKTMDVSLENLKQAMEPKWAHFGRRKTLETSERAFELMRGEAFHPTRDPPPSSA</sequence>
<evidence type="ECO:0000256" key="5">
    <source>
        <dbReference type="ARBA" id="ARBA00042916"/>
    </source>
</evidence>
<feature type="compositionally biased region" description="Polar residues" evidence="7">
    <location>
        <begin position="1"/>
        <end position="11"/>
    </location>
</feature>
<dbReference type="SUPFAM" id="SSF54999">
    <property type="entry name" value="Ribosomal protein S10"/>
    <property type="match status" value="1"/>
</dbReference>
<dbReference type="InterPro" id="IPR036838">
    <property type="entry name" value="Ribosomal_uS10_dom_sf"/>
</dbReference>
<dbReference type="AlphaFoldDB" id="A0A8H3I6A0"/>
<gene>
    <name evidence="9" type="primary">RSM10</name>
    <name evidence="9" type="ORF">IMSHALPRED_004203</name>
</gene>
<dbReference type="InterPro" id="IPR001848">
    <property type="entry name" value="Ribosomal_uS10"/>
</dbReference>
<evidence type="ECO:0000256" key="1">
    <source>
        <dbReference type="ARBA" id="ARBA00007102"/>
    </source>
</evidence>
<dbReference type="GO" id="GO:0006412">
    <property type="term" value="P:translation"/>
    <property type="evidence" value="ECO:0007669"/>
    <property type="project" value="InterPro"/>
</dbReference>
<evidence type="ECO:0000313" key="9">
    <source>
        <dbReference type="EMBL" id="CAF9906428.1"/>
    </source>
</evidence>
<feature type="region of interest" description="Disordered" evidence="7">
    <location>
        <begin position="1"/>
        <end position="41"/>
    </location>
</feature>